<proteinExistence type="predicted"/>
<dbReference type="Proteomes" id="UP000272490">
    <property type="component" value="Unassembled WGS sequence"/>
</dbReference>
<dbReference type="PANTHER" id="PTHR33221:SF5">
    <property type="entry name" value="HTH-TYPE TRANSCRIPTIONAL REGULATOR ISCR"/>
    <property type="match status" value="1"/>
</dbReference>
<keyword evidence="1" id="KW-0238">DNA-binding</keyword>
<name>A0A3P3QY05_9FIRM</name>
<dbReference type="AlphaFoldDB" id="A0A3P3QY05"/>
<dbReference type="Gene3D" id="1.10.10.10">
    <property type="entry name" value="Winged helix-like DNA-binding domain superfamily/Winged helix DNA-binding domain"/>
    <property type="match status" value="1"/>
</dbReference>
<dbReference type="NCBIfam" id="TIGR00738">
    <property type="entry name" value="rrf2_super"/>
    <property type="match status" value="1"/>
</dbReference>
<dbReference type="GO" id="GO:0003700">
    <property type="term" value="F:DNA-binding transcription factor activity"/>
    <property type="evidence" value="ECO:0007669"/>
    <property type="project" value="TreeGrafter"/>
</dbReference>
<keyword evidence="3" id="KW-1185">Reference proteome</keyword>
<dbReference type="EMBL" id="RRCO01000002">
    <property type="protein sequence ID" value="RRJ26121.1"/>
    <property type="molecule type" value="Genomic_DNA"/>
</dbReference>
<dbReference type="GO" id="GO:0005829">
    <property type="term" value="C:cytosol"/>
    <property type="evidence" value="ECO:0007669"/>
    <property type="project" value="TreeGrafter"/>
</dbReference>
<reference evidence="2 3" key="1">
    <citation type="submission" date="2018-11" db="EMBL/GenBank/DDBJ databases">
        <title>Genome sequencing of Lachnoanaerobaculum sp. KCOM 2030 (= ChDC B114).</title>
        <authorList>
            <person name="Kook J.-K."/>
            <person name="Park S.-N."/>
            <person name="Lim Y.K."/>
        </authorList>
    </citation>
    <scope>NUCLEOTIDE SEQUENCE [LARGE SCALE GENOMIC DNA]</scope>
    <source>
        <strain evidence="2 3">KCOM 2030</strain>
    </source>
</reference>
<dbReference type="PROSITE" id="PS51197">
    <property type="entry name" value="HTH_RRF2_2"/>
    <property type="match status" value="1"/>
</dbReference>
<dbReference type="InterPro" id="IPR036388">
    <property type="entry name" value="WH-like_DNA-bd_sf"/>
</dbReference>
<organism evidence="2 3">
    <name type="scientific">Lachnoanaerobaculum gingivalis</name>
    <dbReference type="NCBI Taxonomy" id="2490855"/>
    <lineage>
        <taxon>Bacteria</taxon>
        <taxon>Bacillati</taxon>
        <taxon>Bacillota</taxon>
        <taxon>Clostridia</taxon>
        <taxon>Lachnospirales</taxon>
        <taxon>Lachnospiraceae</taxon>
        <taxon>Lachnoanaerobaculum</taxon>
    </lineage>
</organism>
<dbReference type="InterPro" id="IPR036390">
    <property type="entry name" value="WH_DNA-bd_sf"/>
</dbReference>
<dbReference type="GO" id="GO:0003677">
    <property type="term" value="F:DNA binding"/>
    <property type="evidence" value="ECO:0007669"/>
    <property type="project" value="UniProtKB-KW"/>
</dbReference>
<accession>A0A3P3QY05</accession>
<gene>
    <name evidence="2" type="ORF">EHV10_06230</name>
</gene>
<dbReference type="PANTHER" id="PTHR33221">
    <property type="entry name" value="WINGED HELIX-TURN-HELIX TRANSCRIPTIONAL REGULATOR, RRF2 FAMILY"/>
    <property type="match status" value="1"/>
</dbReference>
<dbReference type="Pfam" id="PF02082">
    <property type="entry name" value="Rrf2"/>
    <property type="match status" value="1"/>
</dbReference>
<evidence type="ECO:0000313" key="2">
    <source>
        <dbReference type="EMBL" id="RRJ26121.1"/>
    </source>
</evidence>
<dbReference type="OrthoDB" id="9808360at2"/>
<protein>
    <submittedName>
        <fullName evidence="2">Rrf2 family transcriptional regulator</fullName>
    </submittedName>
</protein>
<evidence type="ECO:0000256" key="1">
    <source>
        <dbReference type="ARBA" id="ARBA00023125"/>
    </source>
</evidence>
<comment type="caution">
    <text evidence="2">The sequence shown here is derived from an EMBL/GenBank/DDBJ whole genome shotgun (WGS) entry which is preliminary data.</text>
</comment>
<evidence type="ECO:0000313" key="3">
    <source>
        <dbReference type="Proteomes" id="UP000272490"/>
    </source>
</evidence>
<dbReference type="InterPro" id="IPR000944">
    <property type="entry name" value="Tscrpt_reg_Rrf2"/>
</dbReference>
<dbReference type="RefSeq" id="WP_128673916.1">
    <property type="nucleotide sequence ID" value="NZ_RRCO01000002.1"/>
</dbReference>
<dbReference type="SUPFAM" id="SSF46785">
    <property type="entry name" value="Winged helix' DNA-binding domain"/>
    <property type="match status" value="1"/>
</dbReference>
<sequence>MKISTRGRYALKMMVEFAINSDTPTKINQVSKSYGISEKYLEQIVSILSKAKLVKSIRGAQGGYLLIKPVEEYTVGEILRLTEGSLSPVDCLDGNGYCVHSDFCVTQNLFKKVEDAINNVVDNISLQDLVDDELDIRKREKELELNDKNGCHKIT</sequence>